<organism evidence="7 8">
    <name type="scientific">Methanolobus profundi</name>
    <dbReference type="NCBI Taxonomy" id="487685"/>
    <lineage>
        <taxon>Archaea</taxon>
        <taxon>Methanobacteriati</taxon>
        <taxon>Methanobacteriota</taxon>
        <taxon>Stenosarchaea group</taxon>
        <taxon>Methanomicrobia</taxon>
        <taxon>Methanosarcinales</taxon>
        <taxon>Methanosarcinaceae</taxon>
        <taxon>Methanolobus</taxon>
    </lineage>
</organism>
<dbReference type="Gene3D" id="3.40.1190.20">
    <property type="match status" value="1"/>
</dbReference>
<dbReference type="OrthoDB" id="43786at2157"/>
<dbReference type="Gene3D" id="3.40.225.10">
    <property type="entry name" value="Class II aldolase/adducin N-terminal domain"/>
    <property type="match status" value="1"/>
</dbReference>
<evidence type="ECO:0000259" key="5">
    <source>
        <dbReference type="Pfam" id="PF08543"/>
    </source>
</evidence>
<evidence type="ECO:0000259" key="6">
    <source>
        <dbReference type="Pfam" id="PF10120"/>
    </source>
</evidence>
<evidence type="ECO:0000256" key="2">
    <source>
        <dbReference type="ARBA" id="ARBA00022741"/>
    </source>
</evidence>
<dbReference type="RefSeq" id="WP_091932071.1">
    <property type="nucleotide sequence ID" value="NZ_FOUJ01000001.1"/>
</dbReference>
<dbReference type="GO" id="GO:0009228">
    <property type="term" value="P:thiamine biosynthetic process"/>
    <property type="evidence" value="ECO:0007669"/>
    <property type="project" value="InterPro"/>
</dbReference>
<dbReference type="Pfam" id="PF10120">
    <property type="entry name" value="ThiN"/>
    <property type="match status" value="1"/>
</dbReference>
<keyword evidence="4" id="KW-0067">ATP-binding</keyword>
<dbReference type="SUPFAM" id="SSF53613">
    <property type="entry name" value="Ribokinase-like"/>
    <property type="match status" value="1"/>
</dbReference>
<keyword evidence="1" id="KW-0808">Transferase</keyword>
<evidence type="ECO:0000313" key="8">
    <source>
        <dbReference type="Proteomes" id="UP000198535"/>
    </source>
</evidence>
<dbReference type="CDD" id="cd01169">
    <property type="entry name" value="HMPP_kinase"/>
    <property type="match status" value="1"/>
</dbReference>
<dbReference type="AlphaFoldDB" id="A0A1I4NU64"/>
<evidence type="ECO:0000256" key="3">
    <source>
        <dbReference type="ARBA" id="ARBA00022777"/>
    </source>
</evidence>
<dbReference type="FunFam" id="3.40.1190.20:FF:000003">
    <property type="entry name" value="Phosphomethylpyrimidine kinase ThiD"/>
    <property type="match status" value="1"/>
</dbReference>
<dbReference type="Proteomes" id="UP000198535">
    <property type="component" value="Unassembled WGS sequence"/>
</dbReference>
<dbReference type="InterPro" id="IPR019293">
    <property type="entry name" value="ThiN"/>
</dbReference>
<protein>
    <submittedName>
        <fullName evidence="7">Hydroxymethylpyrimidine/phosphomethylpyrimidine kinase</fullName>
    </submittedName>
</protein>
<dbReference type="NCBIfam" id="TIGR00097">
    <property type="entry name" value="HMP-P_kinase"/>
    <property type="match status" value="1"/>
</dbReference>
<evidence type="ECO:0000313" key="7">
    <source>
        <dbReference type="EMBL" id="SFM18890.1"/>
    </source>
</evidence>
<feature type="domain" description="Thiamine-phosphate synthase ThiN" evidence="6">
    <location>
        <begin position="272"/>
        <end position="435"/>
    </location>
</feature>
<keyword evidence="3 7" id="KW-0418">Kinase</keyword>
<gene>
    <name evidence="7" type="ORF">SAMN04488696_0257</name>
</gene>
<dbReference type="InterPro" id="IPR004399">
    <property type="entry name" value="HMP/HMP-P_kinase_dom"/>
</dbReference>
<dbReference type="GO" id="GO:0008902">
    <property type="term" value="F:hydroxymethylpyrimidine kinase activity"/>
    <property type="evidence" value="ECO:0007669"/>
    <property type="project" value="TreeGrafter"/>
</dbReference>
<keyword evidence="2" id="KW-0547">Nucleotide-binding</keyword>
<dbReference type="SUPFAM" id="SSF53639">
    <property type="entry name" value="AraD/HMP-PK domain-like"/>
    <property type="match status" value="1"/>
</dbReference>
<dbReference type="Pfam" id="PF08543">
    <property type="entry name" value="Phos_pyr_kin"/>
    <property type="match status" value="1"/>
</dbReference>
<accession>A0A1I4NU64</accession>
<dbReference type="GO" id="GO:0008972">
    <property type="term" value="F:phosphomethylpyrimidine kinase activity"/>
    <property type="evidence" value="ECO:0007669"/>
    <property type="project" value="InterPro"/>
</dbReference>
<dbReference type="InterPro" id="IPR029056">
    <property type="entry name" value="Ribokinase-like"/>
</dbReference>
<dbReference type="PANTHER" id="PTHR20858">
    <property type="entry name" value="PHOSPHOMETHYLPYRIMIDINE KINASE"/>
    <property type="match status" value="1"/>
</dbReference>
<evidence type="ECO:0000256" key="1">
    <source>
        <dbReference type="ARBA" id="ARBA00022679"/>
    </source>
</evidence>
<feature type="domain" description="Pyridoxamine kinase/Phosphomethylpyrimidine kinase" evidence="5">
    <location>
        <begin position="14"/>
        <end position="255"/>
    </location>
</feature>
<sequence length="447" mass="47664">MSKVPVILTIAGSDSGGGAGIEADIKTISTLGLHPACAITSVTSQNTTGVLSAYDIPCEVIKNQADAVCKDMNIQWAKSGMLSSSAIISTVADIVKEYDLKLVVDPVMAAEAGGDLLRKDAISTLKEELLPISQVVTPNINEANILSGMQITNTEEAKQAAKVIARTGVRIVIITGGHLDATDIIYDSANNTYTMIPGTFVKGGTHGSGCTYSSALASYLAQGYSTDEAAKMAKGFVVDAIEGSLSIGKGVGPVNQLSHVLHSSEKYNVLHNMKEAVEILRERKEMSYLIPEVGCNIAMAVQDATQTSEVAAVTGRIVRVRDTAQVVGDIEFGASSHVARIILAAMKHEPGYRASVNIRYSEELVDICRELNFSIASFSREEEPEDTHTMDWGTTDAIQRHGSVPDIIYDKGGVGKEPMIRVMGHNATEVANSAIKIAERYSAMKDQ</sequence>
<dbReference type="STRING" id="487685.SAMN04488696_0257"/>
<keyword evidence="8" id="KW-1185">Reference proteome</keyword>
<dbReference type="PANTHER" id="PTHR20858:SF17">
    <property type="entry name" value="HYDROXYMETHYLPYRIMIDINE_PHOSPHOMETHYLPYRIMIDINE KINASE THI20-RELATED"/>
    <property type="match status" value="1"/>
</dbReference>
<evidence type="ECO:0000256" key="4">
    <source>
        <dbReference type="ARBA" id="ARBA00022840"/>
    </source>
</evidence>
<dbReference type="InterPro" id="IPR013749">
    <property type="entry name" value="PM/HMP-P_kinase-1"/>
</dbReference>
<dbReference type="EMBL" id="FOUJ01000001">
    <property type="protein sequence ID" value="SFM18890.1"/>
    <property type="molecule type" value="Genomic_DNA"/>
</dbReference>
<dbReference type="InterPro" id="IPR036409">
    <property type="entry name" value="Aldolase_II/adducin_N_sf"/>
</dbReference>
<name>A0A1I4NU64_9EURY</name>
<dbReference type="GO" id="GO:0005524">
    <property type="term" value="F:ATP binding"/>
    <property type="evidence" value="ECO:0007669"/>
    <property type="project" value="UniProtKB-KW"/>
</dbReference>
<dbReference type="GO" id="GO:0005829">
    <property type="term" value="C:cytosol"/>
    <property type="evidence" value="ECO:0007669"/>
    <property type="project" value="TreeGrafter"/>
</dbReference>
<proteinExistence type="predicted"/>
<reference evidence="8" key="1">
    <citation type="submission" date="2016-10" db="EMBL/GenBank/DDBJ databases">
        <authorList>
            <person name="Varghese N."/>
            <person name="Submissions S."/>
        </authorList>
    </citation>
    <scope>NUCLEOTIDE SEQUENCE [LARGE SCALE GENOMIC DNA]</scope>
    <source>
        <strain evidence="8">Mob M</strain>
    </source>
</reference>